<dbReference type="GO" id="GO:0050482">
    <property type="term" value="P:arachidonate secretion"/>
    <property type="evidence" value="ECO:0007669"/>
    <property type="project" value="InterPro"/>
</dbReference>
<dbReference type="PROSITE" id="PS00118">
    <property type="entry name" value="PA2_HIS"/>
    <property type="match status" value="1"/>
</dbReference>
<dbReference type="EMBL" id="JAWDGP010005542">
    <property type="protein sequence ID" value="KAK3756182.1"/>
    <property type="molecule type" value="Genomic_DNA"/>
</dbReference>
<accession>A0AAE1D3R6</accession>
<dbReference type="InterPro" id="IPR036444">
    <property type="entry name" value="PLipase_A2_dom_sf"/>
</dbReference>
<sequence length="357" mass="40120">MKFQIKSTSTLSICIASVSANDSISPIITSAQISFYTLPLLHTVLVTLQWRILPNLWRCSLRKWFKKQLTLLLLKDNLAKITTLLPPRPLNSFPYLPQLVSKRKISNFAFCLGAALVFSRICVPVASLVYTDGDLAVLVIDSEGDTNSSCIVHSARNGMFLSQFLESRNVSEVMEVDTDTVNKMATECSHESSGFTSEAHRVKKRSIFNIFRGIYPGTKWCGIGNIADDPTDLGYYKKTDRCCQQHDSCAHYIPARRRRYGVHNDSPFTVSSCACDIKFRDCLQDVGSFVSQAIEFFFFKWGNLKCLTAVNTSTSLGTETRRAVLMPVRALATPKRKPQTSIWGYFRTWFGRGDTPS</sequence>
<dbReference type="SUPFAM" id="SSF48619">
    <property type="entry name" value="Phospholipase A2, PLA2"/>
    <property type="match status" value="1"/>
</dbReference>
<comment type="subcellular location">
    <subcellularLocation>
        <location evidence="1">Secreted</location>
    </subcellularLocation>
</comment>
<keyword evidence="2" id="KW-0964">Secreted</keyword>
<dbReference type="GO" id="GO:0004623">
    <property type="term" value="F:phospholipase A2 activity"/>
    <property type="evidence" value="ECO:0007669"/>
    <property type="project" value="InterPro"/>
</dbReference>
<evidence type="ECO:0000259" key="4">
    <source>
        <dbReference type="Pfam" id="PF05826"/>
    </source>
</evidence>
<dbReference type="InterPro" id="IPR016090">
    <property type="entry name" value="PLA2-like_dom"/>
</dbReference>
<evidence type="ECO:0000256" key="2">
    <source>
        <dbReference type="ARBA" id="ARBA00022525"/>
    </source>
</evidence>
<dbReference type="AlphaFoldDB" id="A0AAE1D3R6"/>
<dbReference type="PANTHER" id="PTHR12253">
    <property type="entry name" value="RH14732P"/>
    <property type="match status" value="1"/>
</dbReference>
<protein>
    <recommendedName>
        <fullName evidence="4">Phospholipase A2-like central domain-containing protein</fullName>
    </recommendedName>
</protein>
<dbReference type="Proteomes" id="UP001283361">
    <property type="component" value="Unassembled WGS sequence"/>
</dbReference>
<evidence type="ECO:0000313" key="6">
    <source>
        <dbReference type="Proteomes" id="UP001283361"/>
    </source>
</evidence>
<dbReference type="GO" id="GO:0005576">
    <property type="term" value="C:extracellular region"/>
    <property type="evidence" value="ECO:0007669"/>
    <property type="project" value="UniProtKB-SubCell"/>
</dbReference>
<feature type="transmembrane region" description="Helical" evidence="3">
    <location>
        <begin position="108"/>
        <end position="130"/>
    </location>
</feature>
<keyword evidence="3" id="KW-1133">Transmembrane helix</keyword>
<dbReference type="GO" id="GO:0006644">
    <property type="term" value="P:phospholipid metabolic process"/>
    <property type="evidence" value="ECO:0007669"/>
    <property type="project" value="InterPro"/>
</dbReference>
<comment type="caution">
    <text evidence="5">The sequence shown here is derived from an EMBL/GenBank/DDBJ whole genome shotgun (WGS) entry which is preliminary data.</text>
</comment>
<keyword evidence="3" id="KW-0472">Membrane</keyword>
<keyword evidence="3" id="KW-0812">Transmembrane</keyword>
<keyword evidence="6" id="KW-1185">Reference proteome</keyword>
<reference evidence="5" key="1">
    <citation type="journal article" date="2023" name="G3 (Bethesda)">
        <title>A reference genome for the long-term kleptoplast-retaining sea slug Elysia crispata morphotype clarki.</title>
        <authorList>
            <person name="Eastman K.E."/>
            <person name="Pendleton A.L."/>
            <person name="Shaikh M.A."/>
            <person name="Suttiyut T."/>
            <person name="Ogas R."/>
            <person name="Tomko P."/>
            <person name="Gavelis G."/>
            <person name="Widhalm J.R."/>
            <person name="Wisecaver J.H."/>
        </authorList>
    </citation>
    <scope>NUCLEOTIDE SEQUENCE</scope>
    <source>
        <strain evidence="5">ECLA1</strain>
    </source>
</reference>
<gene>
    <name evidence="5" type="ORF">RRG08_064288</name>
</gene>
<evidence type="ECO:0000313" key="5">
    <source>
        <dbReference type="EMBL" id="KAK3756182.1"/>
    </source>
</evidence>
<name>A0AAE1D3R6_9GAST</name>
<evidence type="ECO:0000256" key="3">
    <source>
        <dbReference type="SAM" id="Phobius"/>
    </source>
</evidence>
<proteinExistence type="predicted"/>
<dbReference type="InterPro" id="IPR033113">
    <property type="entry name" value="PLA2_histidine"/>
</dbReference>
<dbReference type="Gene3D" id="1.20.90.10">
    <property type="entry name" value="Phospholipase A2 domain"/>
    <property type="match status" value="1"/>
</dbReference>
<dbReference type="Pfam" id="PF05826">
    <property type="entry name" value="Phospholip_A2_2"/>
    <property type="match status" value="1"/>
</dbReference>
<evidence type="ECO:0000256" key="1">
    <source>
        <dbReference type="ARBA" id="ARBA00004613"/>
    </source>
</evidence>
<feature type="domain" description="Phospholipase A2-like central" evidence="4">
    <location>
        <begin position="214"/>
        <end position="308"/>
    </location>
</feature>
<organism evidence="5 6">
    <name type="scientific">Elysia crispata</name>
    <name type="common">lettuce slug</name>
    <dbReference type="NCBI Taxonomy" id="231223"/>
    <lineage>
        <taxon>Eukaryota</taxon>
        <taxon>Metazoa</taxon>
        <taxon>Spiralia</taxon>
        <taxon>Lophotrochozoa</taxon>
        <taxon>Mollusca</taxon>
        <taxon>Gastropoda</taxon>
        <taxon>Heterobranchia</taxon>
        <taxon>Euthyneura</taxon>
        <taxon>Panpulmonata</taxon>
        <taxon>Sacoglossa</taxon>
        <taxon>Placobranchoidea</taxon>
        <taxon>Plakobranchidae</taxon>
        <taxon>Elysia</taxon>
    </lineage>
</organism>